<dbReference type="Pfam" id="PF01042">
    <property type="entry name" value="Ribonuc_L-PSP"/>
    <property type="match status" value="1"/>
</dbReference>
<dbReference type="PROSITE" id="PS01094">
    <property type="entry name" value="UPF0076"/>
    <property type="match status" value="1"/>
</dbReference>
<dbReference type="CDD" id="cd00448">
    <property type="entry name" value="YjgF_YER057c_UK114_family"/>
    <property type="match status" value="1"/>
</dbReference>
<dbReference type="GO" id="GO:0005829">
    <property type="term" value="C:cytosol"/>
    <property type="evidence" value="ECO:0007669"/>
    <property type="project" value="TreeGrafter"/>
</dbReference>
<dbReference type="AlphaFoldDB" id="A0A5A7MVF2"/>
<dbReference type="InterPro" id="IPR035959">
    <property type="entry name" value="RutC-like_sf"/>
</dbReference>
<evidence type="ECO:0000256" key="1">
    <source>
        <dbReference type="ARBA" id="ARBA00010552"/>
    </source>
</evidence>
<reference evidence="2 3" key="1">
    <citation type="submission" date="2019-09" db="EMBL/GenBank/DDBJ databases">
        <title>NBRP : Genome information of microbial organism related human and environment.</title>
        <authorList>
            <person name="Hattori M."/>
            <person name="Oshima K."/>
            <person name="Inaba H."/>
            <person name="Suda W."/>
            <person name="Sakamoto M."/>
            <person name="Iino T."/>
            <person name="Kitahara M."/>
            <person name="Oshida Y."/>
            <person name="Iida T."/>
            <person name="Kudo T."/>
            <person name="Itoh T."/>
            <person name="Ohkuma M."/>
        </authorList>
    </citation>
    <scope>NUCLEOTIDE SEQUENCE [LARGE SCALE GENOMIC DNA]</scope>
    <source>
        <strain evidence="2 3">Hi-2</strain>
    </source>
</reference>
<organism evidence="2 3">
    <name type="scientific">Iodidimonas gelatinilytica</name>
    <dbReference type="NCBI Taxonomy" id="1236966"/>
    <lineage>
        <taxon>Bacteria</taxon>
        <taxon>Pseudomonadati</taxon>
        <taxon>Pseudomonadota</taxon>
        <taxon>Alphaproteobacteria</taxon>
        <taxon>Iodidimonadales</taxon>
        <taxon>Iodidimonadaceae</taxon>
        <taxon>Iodidimonas</taxon>
    </lineage>
</organism>
<protein>
    <recommendedName>
        <fullName evidence="4">RidA family protein</fullName>
    </recommendedName>
</protein>
<accession>A0A5A7MVF2</accession>
<dbReference type="Proteomes" id="UP000322084">
    <property type="component" value="Unassembled WGS sequence"/>
</dbReference>
<dbReference type="InterPro" id="IPR019897">
    <property type="entry name" value="RidA_CS"/>
</dbReference>
<comment type="similarity">
    <text evidence="1">Belongs to the RutC family.</text>
</comment>
<dbReference type="InterPro" id="IPR006175">
    <property type="entry name" value="YjgF/YER057c/UK114"/>
</dbReference>
<sequence>MTAERSVFCRLRSTGIAVAFLVFGGTAFLPFFTPSALAGPTYFAHPDGLPFSEAVRVGDILYLSGQIGAKPGALTLVPGGISAQARQAMENMGATLKRHGLSYDDLFKCTVMLADMSQWAAFNSVYVTYFKPDRLPARSAFGTSGLALGGALEIECWAYAGNGVAREGKDVK</sequence>
<dbReference type="EMBL" id="BKCL01000010">
    <property type="protein sequence ID" value="GEQ98869.1"/>
    <property type="molecule type" value="Genomic_DNA"/>
</dbReference>
<dbReference type="FunFam" id="3.30.1330.40:FF:000001">
    <property type="entry name" value="L-PSP family endoribonuclease"/>
    <property type="match status" value="1"/>
</dbReference>
<dbReference type="PANTHER" id="PTHR11803">
    <property type="entry name" value="2-IMINOBUTANOATE/2-IMINOPROPANOATE DEAMINASE RIDA"/>
    <property type="match status" value="1"/>
</dbReference>
<dbReference type="SUPFAM" id="SSF55298">
    <property type="entry name" value="YjgF-like"/>
    <property type="match status" value="1"/>
</dbReference>
<evidence type="ECO:0008006" key="4">
    <source>
        <dbReference type="Google" id="ProtNLM"/>
    </source>
</evidence>
<comment type="caution">
    <text evidence="2">The sequence shown here is derived from an EMBL/GenBank/DDBJ whole genome shotgun (WGS) entry which is preliminary data.</text>
</comment>
<dbReference type="GO" id="GO:0019239">
    <property type="term" value="F:deaminase activity"/>
    <property type="evidence" value="ECO:0007669"/>
    <property type="project" value="TreeGrafter"/>
</dbReference>
<dbReference type="PANTHER" id="PTHR11803:SF39">
    <property type="entry name" value="2-IMINOBUTANOATE_2-IMINOPROPANOATE DEAMINASE"/>
    <property type="match status" value="1"/>
</dbReference>
<proteinExistence type="inferred from homology"/>
<evidence type="ECO:0000313" key="2">
    <source>
        <dbReference type="EMBL" id="GEQ98869.1"/>
    </source>
</evidence>
<evidence type="ECO:0000313" key="3">
    <source>
        <dbReference type="Proteomes" id="UP000322084"/>
    </source>
</evidence>
<dbReference type="Gene3D" id="3.30.1330.40">
    <property type="entry name" value="RutC-like"/>
    <property type="match status" value="1"/>
</dbReference>
<name>A0A5A7MVF2_9PROT</name>
<gene>
    <name evidence="2" type="ORF">JCM17844_25060</name>
</gene>